<reference evidence="2 3" key="1">
    <citation type="submission" date="2019-02" db="EMBL/GenBank/DDBJ databases">
        <title>Genome sequencing of the rare red list fungi Phlebia centrifuga.</title>
        <authorList>
            <person name="Buettner E."/>
            <person name="Kellner H."/>
        </authorList>
    </citation>
    <scope>NUCLEOTIDE SEQUENCE [LARGE SCALE GENOMIC DNA]</scope>
    <source>
        <strain evidence="2 3">DSM 108282</strain>
    </source>
</reference>
<evidence type="ECO:0000313" key="3">
    <source>
        <dbReference type="Proteomes" id="UP000309038"/>
    </source>
</evidence>
<accession>A0A4S4K948</accession>
<dbReference type="EMBL" id="SGPJ01000519">
    <property type="protein sequence ID" value="THG94020.1"/>
    <property type="molecule type" value="Genomic_DNA"/>
</dbReference>
<evidence type="ECO:0000256" key="1">
    <source>
        <dbReference type="SAM" id="MobiDB-lite"/>
    </source>
</evidence>
<sequence>MNPQQIIQDTTVTHTSQIPSDISPSSQVLPQSLSSFGEVNYNPFENSIALVASLQASELACRTLREISSRPADDKENSEVGAVLPHATEPGHSYHVWRYDIGGRAQNATWYRLGVPSIKRSPISVTMSKFESFAAEIIIEVAIWIALDNLGGALDLVHFERSSPYIGATLKNVDICWEIAHSAQFGACDGGCDGMGWRRIVYMRLAYLATPDVMIASSVIDKYRANSGVNYIYDALIHNMSMDMGQIITRDDFGLIYASTLPFFCKQAEESGHFFDTVIHYFHPTAALSTVPRGVGTRYVGLERIGSMPPPFPKGSAPARVMIVLSSSLNSKSPKSRAQPVYYRTIPQVVTAMGRLLLATFDASRRQGNSKVLNSYPATTTHIIPSPSDQKRLGTWDVPLSSIKWTSTWPVNDYGGGDSVMETLRSYTGRRTLCIYFFSPAGDPMPNLVDWVPCTLRLPAMSTIGYAMSADEAFKRGYDVSIFGKDALDYIIAITLKSLRKYRKWLDKNGYAPDYSPTYDELTKDCKLSPDDALRLVVMLHRRAPLLGLGASVLEGNRSCRYAGEALPLEYKTVEFYEYE</sequence>
<evidence type="ECO:0000313" key="2">
    <source>
        <dbReference type="EMBL" id="THG94020.1"/>
    </source>
</evidence>
<gene>
    <name evidence="2" type="ORF">EW026_g7365</name>
</gene>
<feature type="compositionally biased region" description="Polar residues" evidence="1">
    <location>
        <begin position="1"/>
        <end position="15"/>
    </location>
</feature>
<dbReference type="Proteomes" id="UP000309038">
    <property type="component" value="Unassembled WGS sequence"/>
</dbReference>
<keyword evidence="3" id="KW-1185">Reference proteome</keyword>
<name>A0A4S4K948_9APHY</name>
<protein>
    <submittedName>
        <fullName evidence="2">Uncharacterized protein</fullName>
    </submittedName>
</protein>
<dbReference type="AlphaFoldDB" id="A0A4S4K948"/>
<comment type="caution">
    <text evidence="2">The sequence shown here is derived from an EMBL/GenBank/DDBJ whole genome shotgun (WGS) entry which is preliminary data.</text>
</comment>
<organism evidence="2 3">
    <name type="scientific">Hermanssonia centrifuga</name>
    <dbReference type="NCBI Taxonomy" id="98765"/>
    <lineage>
        <taxon>Eukaryota</taxon>
        <taxon>Fungi</taxon>
        <taxon>Dikarya</taxon>
        <taxon>Basidiomycota</taxon>
        <taxon>Agaricomycotina</taxon>
        <taxon>Agaricomycetes</taxon>
        <taxon>Polyporales</taxon>
        <taxon>Meruliaceae</taxon>
        <taxon>Hermanssonia</taxon>
    </lineage>
</organism>
<proteinExistence type="predicted"/>
<feature type="region of interest" description="Disordered" evidence="1">
    <location>
        <begin position="1"/>
        <end position="24"/>
    </location>
</feature>